<dbReference type="Pfam" id="PF01205">
    <property type="entry name" value="Impact_N"/>
    <property type="match status" value="1"/>
</dbReference>
<dbReference type="InterPro" id="IPR036956">
    <property type="entry name" value="Impact_N_sf"/>
</dbReference>
<dbReference type="PANTHER" id="PTHR16301">
    <property type="entry name" value="IMPACT-RELATED"/>
    <property type="match status" value="1"/>
</dbReference>
<name>A0ABS2PQ81_9STRE</name>
<dbReference type="Pfam" id="PF09186">
    <property type="entry name" value="DUF1949"/>
    <property type="match status" value="1"/>
</dbReference>
<sequence length="216" mass="24028">MNYKTILKDGLAEEEIKKSRFICQLKRITSEEEGRTFIAQIKKEHYKATHSCSAMIIGERSDIKRSSDDGEPSGTAGVPMLTVLEKQGLTNVVAVVTRYFGGTKLGAGGLIRAYVGSVSHAIEEIGIVEVKEQTGLKVTLSYQQYQTFTNFLAQENLAEHDSQFLEEVTSYIYVDPEVLEDTLEAFTEFYQGKAKIEKAGIQVIECPISVKSQDDN</sequence>
<dbReference type="Gene3D" id="3.30.230.30">
    <property type="entry name" value="Impact, N-terminal domain"/>
    <property type="match status" value="1"/>
</dbReference>
<proteinExistence type="inferred from homology"/>
<dbReference type="NCBIfam" id="TIGR00257">
    <property type="entry name" value="IMPACT_YIGZ"/>
    <property type="match status" value="1"/>
</dbReference>
<accession>A0ABS2PQ81</accession>
<dbReference type="RefSeq" id="WP_205017936.1">
    <property type="nucleotide sequence ID" value="NZ_JAFBEI010000061.1"/>
</dbReference>
<dbReference type="InterPro" id="IPR035647">
    <property type="entry name" value="EFG_III/V"/>
</dbReference>
<dbReference type="Proteomes" id="UP000809081">
    <property type="component" value="Unassembled WGS sequence"/>
</dbReference>
<dbReference type="InterPro" id="IPR023582">
    <property type="entry name" value="Impact"/>
</dbReference>
<evidence type="ECO:0000256" key="1">
    <source>
        <dbReference type="ARBA" id="ARBA00007665"/>
    </source>
</evidence>
<dbReference type="PROSITE" id="PS00910">
    <property type="entry name" value="UPF0029"/>
    <property type="match status" value="1"/>
</dbReference>
<dbReference type="InterPro" id="IPR020569">
    <property type="entry name" value="UPF0029_Impact_CS"/>
</dbReference>
<dbReference type="InterPro" id="IPR015269">
    <property type="entry name" value="UPF0029_Impact_C"/>
</dbReference>
<dbReference type="SUPFAM" id="SSF54980">
    <property type="entry name" value="EF-G C-terminal domain-like"/>
    <property type="match status" value="1"/>
</dbReference>
<evidence type="ECO:0000313" key="4">
    <source>
        <dbReference type="EMBL" id="MBM7637086.1"/>
    </source>
</evidence>
<gene>
    <name evidence="4" type="ORF">JOC31_001921</name>
</gene>
<dbReference type="EMBL" id="JAFBEI010000061">
    <property type="protein sequence ID" value="MBM7637086.1"/>
    <property type="molecule type" value="Genomic_DNA"/>
</dbReference>
<keyword evidence="5" id="KW-1185">Reference proteome</keyword>
<comment type="similarity">
    <text evidence="1">Belongs to the IMPACT family.</text>
</comment>
<organism evidence="4 5">
    <name type="scientific">Streptococcus saliviloxodontae</name>
    <dbReference type="NCBI Taxonomy" id="1349416"/>
    <lineage>
        <taxon>Bacteria</taxon>
        <taxon>Bacillati</taxon>
        <taxon>Bacillota</taxon>
        <taxon>Bacilli</taxon>
        <taxon>Lactobacillales</taxon>
        <taxon>Streptococcaceae</taxon>
        <taxon>Streptococcus</taxon>
    </lineage>
</organism>
<dbReference type="SUPFAM" id="SSF54211">
    <property type="entry name" value="Ribosomal protein S5 domain 2-like"/>
    <property type="match status" value="1"/>
</dbReference>
<feature type="domain" description="UPF0029" evidence="3">
    <location>
        <begin position="138"/>
        <end position="193"/>
    </location>
</feature>
<dbReference type="InterPro" id="IPR001498">
    <property type="entry name" value="Impact_N"/>
</dbReference>
<protein>
    <submittedName>
        <fullName evidence="4">YigZ family protein</fullName>
    </submittedName>
</protein>
<evidence type="ECO:0000259" key="3">
    <source>
        <dbReference type="Pfam" id="PF09186"/>
    </source>
</evidence>
<reference evidence="4 5" key="1">
    <citation type="submission" date="2021-01" db="EMBL/GenBank/DDBJ databases">
        <title>Genomic Encyclopedia of Type Strains, Phase IV (KMG-IV): sequencing the most valuable type-strain genomes for metagenomic binning, comparative biology and taxonomic classification.</title>
        <authorList>
            <person name="Goeker M."/>
        </authorList>
    </citation>
    <scope>NUCLEOTIDE SEQUENCE [LARGE SCALE GENOMIC DNA]</scope>
    <source>
        <strain evidence="4 5">DSM 27513</strain>
    </source>
</reference>
<comment type="caution">
    <text evidence="4">The sequence shown here is derived from an EMBL/GenBank/DDBJ whole genome shotgun (WGS) entry which is preliminary data.</text>
</comment>
<evidence type="ECO:0000259" key="2">
    <source>
        <dbReference type="Pfam" id="PF01205"/>
    </source>
</evidence>
<dbReference type="InterPro" id="IPR020568">
    <property type="entry name" value="Ribosomal_Su5_D2-typ_SF"/>
</dbReference>
<dbReference type="PANTHER" id="PTHR16301:SF20">
    <property type="entry name" value="IMPACT FAMILY MEMBER YIGZ"/>
    <property type="match status" value="1"/>
</dbReference>
<evidence type="ECO:0000313" key="5">
    <source>
        <dbReference type="Proteomes" id="UP000809081"/>
    </source>
</evidence>
<feature type="domain" description="Impact N-terminal" evidence="2">
    <location>
        <begin position="17"/>
        <end position="122"/>
    </location>
</feature>
<dbReference type="InterPro" id="IPR015796">
    <property type="entry name" value="Impact_YigZ-like"/>
</dbReference>